<dbReference type="Proteomes" id="UP000232638">
    <property type="component" value="Chromosome"/>
</dbReference>
<dbReference type="KEGG" id="tsy:THSYN_24085"/>
<dbReference type="Pfam" id="PF07589">
    <property type="entry name" value="PEP-CTERM"/>
    <property type="match status" value="1"/>
</dbReference>
<gene>
    <name evidence="3" type="ORF">THSYN_24085</name>
</gene>
<sequence>MSTEYFGVTAMKSMIRPTAGLAALLFAASSQAALTMIGDTMVVTDLFGANHVVTATTPGIEYAGSTTYLNSLFAESFNIEADTITYSINSDLAIWTFTTGDQISISGIDFFGDPQGYITGVTLLSGPSVSGINFTDSGTVGVSGNITISLLNAQAIPESPSVSTFVLKVTSATADVPEPASLALLTAGLVGFAIRRRRPGTIGIAGERPRFPG</sequence>
<protein>
    <recommendedName>
        <fullName evidence="2">Ice-binding protein C-terminal domain-containing protein</fullName>
    </recommendedName>
</protein>
<accession>A0A2K8UE61</accession>
<dbReference type="InterPro" id="IPR013424">
    <property type="entry name" value="Ice-binding_C"/>
</dbReference>
<dbReference type="EMBL" id="CP020370">
    <property type="protein sequence ID" value="AUB83729.1"/>
    <property type="molecule type" value="Genomic_DNA"/>
</dbReference>
<name>A0A2K8UE61_9GAMM</name>
<feature type="chain" id="PRO_5014752475" description="Ice-binding protein C-terminal domain-containing protein" evidence="1">
    <location>
        <begin position="33"/>
        <end position="213"/>
    </location>
</feature>
<evidence type="ECO:0000313" key="4">
    <source>
        <dbReference type="Proteomes" id="UP000232638"/>
    </source>
</evidence>
<dbReference type="NCBIfam" id="TIGR02595">
    <property type="entry name" value="PEP_CTERM"/>
    <property type="match status" value="1"/>
</dbReference>
<proteinExistence type="predicted"/>
<organism evidence="3 4">
    <name type="scientific">Candidatus Thiodictyon syntrophicum</name>
    <dbReference type="NCBI Taxonomy" id="1166950"/>
    <lineage>
        <taxon>Bacteria</taxon>
        <taxon>Pseudomonadati</taxon>
        <taxon>Pseudomonadota</taxon>
        <taxon>Gammaproteobacteria</taxon>
        <taxon>Chromatiales</taxon>
        <taxon>Chromatiaceae</taxon>
        <taxon>Thiodictyon</taxon>
    </lineage>
</organism>
<feature type="signal peptide" evidence="1">
    <location>
        <begin position="1"/>
        <end position="32"/>
    </location>
</feature>
<evidence type="ECO:0000313" key="3">
    <source>
        <dbReference type="EMBL" id="AUB83729.1"/>
    </source>
</evidence>
<dbReference type="AlphaFoldDB" id="A0A2K8UE61"/>
<evidence type="ECO:0000259" key="2">
    <source>
        <dbReference type="Pfam" id="PF07589"/>
    </source>
</evidence>
<evidence type="ECO:0000256" key="1">
    <source>
        <dbReference type="SAM" id="SignalP"/>
    </source>
</evidence>
<keyword evidence="1" id="KW-0732">Signal</keyword>
<feature type="domain" description="Ice-binding protein C-terminal" evidence="2">
    <location>
        <begin position="175"/>
        <end position="197"/>
    </location>
</feature>
<keyword evidence="4" id="KW-1185">Reference proteome</keyword>
<reference evidence="3 4" key="1">
    <citation type="submission" date="2017-03" db="EMBL/GenBank/DDBJ databases">
        <title>Complete genome sequence of Candidatus 'Thiodictyon syntrophicum' sp. nov. strain Cad16T, a photolithoautotroph purple sulfur bacterium isolated from an alpine meromictic lake.</title>
        <authorList>
            <person name="Luedin S.M."/>
            <person name="Pothier J.F."/>
            <person name="Danza F."/>
            <person name="Storelli N."/>
            <person name="Wittwer M."/>
            <person name="Tonolla M."/>
        </authorList>
    </citation>
    <scope>NUCLEOTIDE SEQUENCE [LARGE SCALE GENOMIC DNA]</scope>
    <source>
        <strain evidence="3 4">Cad16T</strain>
    </source>
</reference>